<accession>A0A5N6T640</accession>
<protein>
    <submittedName>
        <fullName evidence="1">Uncharacterized protein</fullName>
    </submittedName>
</protein>
<sequence>MNALNAIITRYRKPQLPKCERDFEIAYLEWQRDVASVDDPEECAKAFQSWIAPFLEERDFGYAILQRRRRLLSIKPVARPTLEGESPEKPPDYNEACNEEKWEEEVNELMEAYWTSNRNLLAMDETMPLTSNVVEIDLLRTFKDRHGRLYSWVMDRSTCADTGGCCGRACGCCEKPLLTYYHPRGLLYLDGKKEVGVYGHCTVECPCCIQVRHRYHPHPRLPKSAF</sequence>
<dbReference type="OrthoDB" id="4467841at2759"/>
<dbReference type="AlphaFoldDB" id="A0A5N6T640"/>
<dbReference type="Proteomes" id="UP000325672">
    <property type="component" value="Unassembled WGS sequence"/>
</dbReference>
<keyword evidence="2" id="KW-1185">Reference proteome</keyword>
<name>A0A5N6T640_ASPPS</name>
<reference evidence="1 2" key="1">
    <citation type="submission" date="2019-04" db="EMBL/GenBank/DDBJ databases">
        <title>Friends and foes A comparative genomics study of 23 Aspergillus species from section Flavi.</title>
        <authorList>
            <consortium name="DOE Joint Genome Institute"/>
            <person name="Kjaerbolling I."/>
            <person name="Vesth T."/>
            <person name="Frisvad J.C."/>
            <person name="Nybo J.L."/>
            <person name="Theobald S."/>
            <person name="Kildgaard S."/>
            <person name="Isbrandt T."/>
            <person name="Kuo A."/>
            <person name="Sato A."/>
            <person name="Lyhne E.K."/>
            <person name="Kogle M.E."/>
            <person name="Wiebenga A."/>
            <person name="Kun R.S."/>
            <person name="Lubbers R.J."/>
            <person name="Makela M.R."/>
            <person name="Barry K."/>
            <person name="Chovatia M."/>
            <person name="Clum A."/>
            <person name="Daum C."/>
            <person name="Haridas S."/>
            <person name="He G."/>
            <person name="LaButti K."/>
            <person name="Lipzen A."/>
            <person name="Mondo S."/>
            <person name="Riley R."/>
            <person name="Salamov A."/>
            <person name="Simmons B.A."/>
            <person name="Magnuson J.K."/>
            <person name="Henrissat B."/>
            <person name="Mortensen U.H."/>
            <person name="Larsen T.O."/>
            <person name="Devries R.P."/>
            <person name="Grigoriev I.V."/>
            <person name="Machida M."/>
            <person name="Baker S.E."/>
            <person name="Andersen M.R."/>
        </authorList>
    </citation>
    <scope>NUCLEOTIDE SEQUENCE [LARGE SCALE GENOMIC DNA]</scope>
    <source>
        <strain evidence="1 2">CBS 117625</strain>
    </source>
</reference>
<dbReference type="EMBL" id="ML743557">
    <property type="protein sequence ID" value="KAE8141760.1"/>
    <property type="molecule type" value="Genomic_DNA"/>
</dbReference>
<dbReference type="GeneID" id="43636490"/>
<dbReference type="RefSeq" id="XP_031917823.1">
    <property type="nucleotide sequence ID" value="XM_032052280.1"/>
</dbReference>
<evidence type="ECO:0000313" key="2">
    <source>
        <dbReference type="Proteomes" id="UP000325672"/>
    </source>
</evidence>
<evidence type="ECO:0000313" key="1">
    <source>
        <dbReference type="EMBL" id="KAE8141760.1"/>
    </source>
</evidence>
<proteinExistence type="predicted"/>
<organism evidence="1 2">
    <name type="scientific">Aspergillus pseudotamarii</name>
    <dbReference type="NCBI Taxonomy" id="132259"/>
    <lineage>
        <taxon>Eukaryota</taxon>
        <taxon>Fungi</taxon>
        <taxon>Dikarya</taxon>
        <taxon>Ascomycota</taxon>
        <taxon>Pezizomycotina</taxon>
        <taxon>Eurotiomycetes</taxon>
        <taxon>Eurotiomycetidae</taxon>
        <taxon>Eurotiales</taxon>
        <taxon>Aspergillaceae</taxon>
        <taxon>Aspergillus</taxon>
        <taxon>Aspergillus subgen. Circumdati</taxon>
    </lineage>
</organism>
<gene>
    <name evidence="1" type="ORF">BDV38DRAFT_191493</name>
</gene>